<protein>
    <submittedName>
        <fullName evidence="7">Family 43 glycosylhydrolase</fullName>
    </submittedName>
</protein>
<dbReference type="CDD" id="cd18828">
    <property type="entry name" value="GH43_BT3675-like"/>
    <property type="match status" value="1"/>
</dbReference>
<dbReference type="Proteomes" id="UP001467690">
    <property type="component" value="Unassembled WGS sequence"/>
</dbReference>
<dbReference type="PANTHER" id="PTHR43772:SF2">
    <property type="entry name" value="PUTATIVE (AFU_ORTHOLOGUE AFUA_2G04480)-RELATED"/>
    <property type="match status" value="1"/>
</dbReference>
<keyword evidence="3 6" id="KW-0378">Hydrolase</keyword>
<dbReference type="RefSeq" id="WP_143873259.1">
    <property type="nucleotide sequence ID" value="NZ_CP041661.1"/>
</dbReference>
<dbReference type="Pfam" id="PF04616">
    <property type="entry name" value="Glyco_hydro_43"/>
    <property type="match status" value="1"/>
</dbReference>
<dbReference type="Gene3D" id="2.60.40.2340">
    <property type="match status" value="1"/>
</dbReference>
<proteinExistence type="inferred from homology"/>
<evidence type="ECO:0000256" key="4">
    <source>
        <dbReference type="ARBA" id="ARBA00023277"/>
    </source>
</evidence>
<dbReference type="InterPro" id="IPR006710">
    <property type="entry name" value="Glyco_hydro_43"/>
</dbReference>
<evidence type="ECO:0000256" key="2">
    <source>
        <dbReference type="ARBA" id="ARBA00022651"/>
    </source>
</evidence>
<gene>
    <name evidence="7" type="ORF">ABS311_07635</name>
</gene>
<accession>A0ABV1RGD5</accession>
<dbReference type="Gene3D" id="2.115.10.20">
    <property type="entry name" value="Glycosyl hydrolase domain, family 43"/>
    <property type="match status" value="1"/>
</dbReference>
<comment type="similarity">
    <text evidence="1 6">Belongs to the glycosyl hydrolase 43 family.</text>
</comment>
<evidence type="ECO:0000313" key="8">
    <source>
        <dbReference type="Proteomes" id="UP001467690"/>
    </source>
</evidence>
<evidence type="ECO:0000256" key="5">
    <source>
        <dbReference type="ARBA" id="ARBA00023295"/>
    </source>
</evidence>
<keyword evidence="5 6" id="KW-0326">Glycosidase</keyword>
<keyword evidence="2" id="KW-0858">Xylan degradation</keyword>
<evidence type="ECO:0000256" key="1">
    <source>
        <dbReference type="ARBA" id="ARBA00009865"/>
    </source>
</evidence>
<dbReference type="SUPFAM" id="SSF75005">
    <property type="entry name" value="Arabinanase/levansucrase/invertase"/>
    <property type="match status" value="1"/>
</dbReference>
<organism evidence="7 8">
    <name type="scientific">Catenovulum sediminis</name>
    <dbReference type="NCBI Taxonomy" id="1740262"/>
    <lineage>
        <taxon>Bacteria</taxon>
        <taxon>Pseudomonadati</taxon>
        <taxon>Pseudomonadota</taxon>
        <taxon>Gammaproteobacteria</taxon>
        <taxon>Alteromonadales</taxon>
        <taxon>Alteromonadaceae</taxon>
        <taxon>Catenovulum</taxon>
    </lineage>
</organism>
<sequence>MDRLRFLKQVLYLMIFVYLCGCSGSSEKPIHHTQSQDGFNGAIASSASAKVKKLNIVIDDENQTVYLPVKQGTNLTAFDPLLITASGVKVTPTGKQDFSQGAIAYHVSVNGKSKTYRVSAAVNNNPVIEGYYADPEIIYSQRDKKYYLYPTSDGYLNWSGTYFETFSSTDLINWTNEGTILDLHKDVSWADRNAWAPSGIEKKINGQYKYFYYFTAAQKIGVAIADNPQGPFVDSGKPLIDFKPEGIQGGQEIDPDVFIDPVSGKSYLYWGNSYLAVAELHSDMVTLDKTTIKVMTPDASFMEGVEIFYRNGKYYFLWSENDTRDENYRVRWAMADSPLGPLTIPEQNWVITKDPEQAIFATGHNSVINILGTDEWFIVYHRFTRPHGISMGRSAGYHREVSIDKLSFDASGNIIQVMPTLEGISPQ</sequence>
<reference evidence="7 8" key="1">
    <citation type="submission" date="2024-06" db="EMBL/GenBank/DDBJ databases">
        <authorList>
            <person name="Chen R.Y."/>
        </authorList>
    </citation>
    <scope>NUCLEOTIDE SEQUENCE [LARGE SCALE GENOMIC DNA]</scope>
    <source>
        <strain evidence="7 8">D2</strain>
    </source>
</reference>
<dbReference type="InterPro" id="IPR052176">
    <property type="entry name" value="Glycosyl_Hydrlase_43_Enz"/>
</dbReference>
<evidence type="ECO:0000256" key="6">
    <source>
        <dbReference type="RuleBase" id="RU361187"/>
    </source>
</evidence>
<keyword evidence="4" id="KW-0119">Carbohydrate metabolism</keyword>
<evidence type="ECO:0000256" key="3">
    <source>
        <dbReference type="ARBA" id="ARBA00022801"/>
    </source>
</evidence>
<dbReference type="EMBL" id="JBELOE010000150">
    <property type="protein sequence ID" value="MER2491752.1"/>
    <property type="molecule type" value="Genomic_DNA"/>
</dbReference>
<keyword evidence="2" id="KW-0624">Polysaccharide degradation</keyword>
<dbReference type="InterPro" id="IPR023296">
    <property type="entry name" value="Glyco_hydro_beta-prop_sf"/>
</dbReference>
<dbReference type="PANTHER" id="PTHR43772">
    <property type="entry name" value="ENDO-1,4-BETA-XYLANASE"/>
    <property type="match status" value="1"/>
</dbReference>
<comment type="caution">
    <text evidence="7">The sequence shown here is derived from an EMBL/GenBank/DDBJ whole genome shotgun (WGS) entry which is preliminary data.</text>
</comment>
<keyword evidence="8" id="KW-1185">Reference proteome</keyword>
<name>A0ABV1RGD5_9ALTE</name>
<evidence type="ECO:0000313" key="7">
    <source>
        <dbReference type="EMBL" id="MER2491752.1"/>
    </source>
</evidence>